<dbReference type="RefSeq" id="WP_379235610.1">
    <property type="nucleotide sequence ID" value="NZ_JBHSTE010000004.1"/>
</dbReference>
<evidence type="ECO:0000256" key="2">
    <source>
        <dbReference type="SAM" id="SignalP"/>
    </source>
</evidence>
<protein>
    <submittedName>
        <fullName evidence="3">DUF6612 family protein</fullName>
    </submittedName>
</protein>
<gene>
    <name evidence="3" type="ORF">ACFP56_14240</name>
</gene>
<name>A0ABW1V5Q5_9BACL</name>
<sequence length="295" mass="32060">MNLKLLMKKYGLALVLVMSLVLLSACGEGATTPANNESPVSASQGESEQNDQGSNEAETPSTGDADKELFVTVVSEANNLDSFSATMTADQKIDMDGNVMDTKTTSEMDVTMKPELAFKQLTIVEAAGQKQEIESYMLSDGFFVKEATSGQWMKLPTDMMDQILQGVDEASLDPSAQLAKLVDFSESFSVEEQDGIYVFTLNAKGEEFNNLLTEQLGDEFAQLGDFEVNAAEYVIEVEKSSNKLLKMDVFTDMNISAEGQKLSIVSTVTTEYSNHNAIDAIEVPEEALSAEEIAL</sequence>
<feature type="signal peptide" evidence="2">
    <location>
        <begin position="1"/>
        <end position="24"/>
    </location>
</feature>
<dbReference type="InterPro" id="IPR046720">
    <property type="entry name" value="DUF6612"/>
</dbReference>
<comment type="caution">
    <text evidence="3">The sequence shown here is derived from an EMBL/GenBank/DDBJ whole genome shotgun (WGS) entry which is preliminary data.</text>
</comment>
<evidence type="ECO:0000256" key="1">
    <source>
        <dbReference type="SAM" id="MobiDB-lite"/>
    </source>
</evidence>
<dbReference type="PROSITE" id="PS51257">
    <property type="entry name" value="PROKAR_LIPOPROTEIN"/>
    <property type="match status" value="1"/>
</dbReference>
<accession>A0ABW1V5Q5</accession>
<feature type="chain" id="PRO_5045810833" evidence="2">
    <location>
        <begin position="25"/>
        <end position="295"/>
    </location>
</feature>
<evidence type="ECO:0000313" key="3">
    <source>
        <dbReference type="EMBL" id="MFC6333784.1"/>
    </source>
</evidence>
<evidence type="ECO:0000313" key="4">
    <source>
        <dbReference type="Proteomes" id="UP001596233"/>
    </source>
</evidence>
<feature type="compositionally biased region" description="Polar residues" evidence="1">
    <location>
        <begin position="34"/>
        <end position="62"/>
    </location>
</feature>
<keyword evidence="2" id="KW-0732">Signal</keyword>
<dbReference type="EMBL" id="JBHSTE010000004">
    <property type="protein sequence ID" value="MFC6333784.1"/>
    <property type="molecule type" value="Genomic_DNA"/>
</dbReference>
<keyword evidence="4" id="KW-1185">Reference proteome</keyword>
<feature type="region of interest" description="Disordered" evidence="1">
    <location>
        <begin position="34"/>
        <end position="65"/>
    </location>
</feature>
<dbReference type="Proteomes" id="UP001596233">
    <property type="component" value="Unassembled WGS sequence"/>
</dbReference>
<reference evidence="4" key="1">
    <citation type="journal article" date="2019" name="Int. J. Syst. Evol. Microbiol.">
        <title>The Global Catalogue of Microorganisms (GCM) 10K type strain sequencing project: providing services to taxonomists for standard genome sequencing and annotation.</title>
        <authorList>
            <consortium name="The Broad Institute Genomics Platform"/>
            <consortium name="The Broad Institute Genome Sequencing Center for Infectious Disease"/>
            <person name="Wu L."/>
            <person name="Ma J."/>
        </authorList>
    </citation>
    <scope>NUCLEOTIDE SEQUENCE [LARGE SCALE GENOMIC DNA]</scope>
    <source>
        <strain evidence="4">PCU 280</strain>
    </source>
</reference>
<proteinExistence type="predicted"/>
<organism evidence="3 4">
    <name type="scientific">Paenibacillus septentrionalis</name>
    <dbReference type="NCBI Taxonomy" id="429342"/>
    <lineage>
        <taxon>Bacteria</taxon>
        <taxon>Bacillati</taxon>
        <taxon>Bacillota</taxon>
        <taxon>Bacilli</taxon>
        <taxon>Bacillales</taxon>
        <taxon>Paenibacillaceae</taxon>
        <taxon>Paenibacillus</taxon>
    </lineage>
</organism>
<dbReference type="Pfam" id="PF20316">
    <property type="entry name" value="DUF6612"/>
    <property type="match status" value="1"/>
</dbReference>